<organism evidence="2 3">
    <name type="scientific">Cryptolaemus montrouzieri</name>
    <dbReference type="NCBI Taxonomy" id="559131"/>
    <lineage>
        <taxon>Eukaryota</taxon>
        <taxon>Metazoa</taxon>
        <taxon>Ecdysozoa</taxon>
        <taxon>Arthropoda</taxon>
        <taxon>Hexapoda</taxon>
        <taxon>Insecta</taxon>
        <taxon>Pterygota</taxon>
        <taxon>Neoptera</taxon>
        <taxon>Endopterygota</taxon>
        <taxon>Coleoptera</taxon>
        <taxon>Polyphaga</taxon>
        <taxon>Cucujiformia</taxon>
        <taxon>Coccinelloidea</taxon>
        <taxon>Coccinellidae</taxon>
        <taxon>Scymninae</taxon>
        <taxon>Scymnini</taxon>
        <taxon>Cryptolaemus</taxon>
    </lineage>
</organism>
<dbReference type="Proteomes" id="UP001516400">
    <property type="component" value="Unassembled WGS sequence"/>
</dbReference>
<name>A0ABD2MGF9_9CUCU</name>
<dbReference type="EMBL" id="JABFTP020000001">
    <property type="protein sequence ID" value="KAL3265427.1"/>
    <property type="molecule type" value="Genomic_DNA"/>
</dbReference>
<keyword evidence="3" id="KW-1185">Reference proteome</keyword>
<proteinExistence type="predicted"/>
<comment type="caution">
    <text evidence="2">The sequence shown here is derived from an EMBL/GenBank/DDBJ whole genome shotgun (WGS) entry which is preliminary data.</text>
</comment>
<reference evidence="2 3" key="1">
    <citation type="journal article" date="2021" name="BMC Biol.">
        <title>Horizontally acquired antibacterial genes associated with adaptive radiation of ladybird beetles.</title>
        <authorList>
            <person name="Li H.S."/>
            <person name="Tang X.F."/>
            <person name="Huang Y.H."/>
            <person name="Xu Z.Y."/>
            <person name="Chen M.L."/>
            <person name="Du X.Y."/>
            <person name="Qiu B.Y."/>
            <person name="Chen P.T."/>
            <person name="Zhang W."/>
            <person name="Slipinski A."/>
            <person name="Escalona H.E."/>
            <person name="Waterhouse R.M."/>
            <person name="Zwick A."/>
            <person name="Pang H."/>
        </authorList>
    </citation>
    <scope>NUCLEOTIDE SEQUENCE [LARGE SCALE GENOMIC DNA]</scope>
    <source>
        <strain evidence="2">SYSU2018</strain>
    </source>
</reference>
<sequence>MVFDEIGAEFDHVSVQHDSDDTEEEVQVHNEPGSDNDDEMSQPLSNFAHRSIYKGKDNTIRFRDPPSVGNRTRAENIFTGTHVECNYGT</sequence>
<gene>
    <name evidence="2" type="ORF">HHI36_009631</name>
</gene>
<evidence type="ECO:0000313" key="3">
    <source>
        <dbReference type="Proteomes" id="UP001516400"/>
    </source>
</evidence>
<evidence type="ECO:0000313" key="2">
    <source>
        <dbReference type="EMBL" id="KAL3265427.1"/>
    </source>
</evidence>
<dbReference type="AlphaFoldDB" id="A0ABD2MGF9"/>
<accession>A0ABD2MGF9</accession>
<feature type="region of interest" description="Disordered" evidence="1">
    <location>
        <begin position="13"/>
        <end position="50"/>
    </location>
</feature>
<protein>
    <submittedName>
        <fullName evidence="2">Uncharacterized protein</fullName>
    </submittedName>
</protein>
<evidence type="ECO:0000256" key="1">
    <source>
        <dbReference type="SAM" id="MobiDB-lite"/>
    </source>
</evidence>